<evidence type="ECO:0000256" key="2">
    <source>
        <dbReference type="ARBA" id="ARBA00022450"/>
    </source>
</evidence>
<feature type="domain" description="Carrier" evidence="5">
    <location>
        <begin position="2049"/>
        <end position="2124"/>
    </location>
</feature>
<dbReference type="InterPro" id="IPR023213">
    <property type="entry name" value="CAT-like_dom_sf"/>
</dbReference>
<dbReference type="GO" id="GO:0043041">
    <property type="term" value="P:amino acid activation for nonribosomal peptide biosynthetic process"/>
    <property type="evidence" value="ECO:0007669"/>
    <property type="project" value="TreeGrafter"/>
</dbReference>
<protein>
    <submittedName>
        <fullName evidence="6">Amino acid adenylation domain-containing protein</fullName>
    </submittedName>
</protein>
<dbReference type="Gene3D" id="1.10.1200.10">
    <property type="entry name" value="ACP-like"/>
    <property type="match status" value="1"/>
</dbReference>
<dbReference type="InterPro" id="IPR010071">
    <property type="entry name" value="AA_adenyl_dom"/>
</dbReference>
<dbReference type="Pfam" id="PF00501">
    <property type="entry name" value="AMP-binding"/>
    <property type="match status" value="2"/>
</dbReference>
<dbReference type="Gene3D" id="3.40.50.1820">
    <property type="entry name" value="alpha/beta hydrolase"/>
    <property type="match status" value="1"/>
</dbReference>
<sequence>MTDILETDNQFRLSFEQEQLWFLDQVRSGAQEYLLHWGFRLRGPLDREALTAAFTEIVSRHEILRTRYATVDGQPVQIIEEPAPADITVVDLSEYPTDEQDRRVREIGEVAVTTPIDLRAGTPWRLTTVQLSPSDTILMIVVHHIAFDGPSLGILAREWGVLYAAHARGAEPPPEPLAPLELQYADFADWQRNRWRADDVALLRQLDYWRRRLAGLTPLELPTDRQRPAVWEPAGDVVAFAVPAPLSARITAVGRAVRATPFMVFLAVYQLLISRYADQLDFGVGVSTSGRNRIELEPVIGSLAQTVVLRTDLSGDPTFVELLARVRETALDAFAHKDVPLQRLAAELAPDRGLSRNPLFQVGFGVLNGQGEPLRLPGIEVDWVPTPVLSATFDMSLQMVEEPDGSWVARLTYPTVLFDRGRIQRMADNYLALLENLAATPELPLRAVPTVTAVERQRLLGGNPGPGEVPDALLPHLFRAQAEATPDAVAVVCGDVQLTYAELMSRADGVAGFLHSRGIGAETAVGVAMHRGTDVVAALLGTFIAGAVYVPLAPDLPADRLDFMIDNAGIELVLTETALRQRIPRRVPAVALDEQWADVTRATPPSPVALDATNAAYVMYTSGSTGQPKGVVITHGGIRNRVLWAVSQHQLTSTDRVLQKTTIGFDASVWEFLAPLVSGGCVVMAPQDAHRDTAVLVGALAEHRITVVQLVPSVLRTVVDEPDLAACTALRLVCSAGEPLPAELCERLLGVIEVELYNTYGPTECAIDATAWRYARDGTDGTVPIGAALPGVDLYVVDSADRITPIGVPGELCIGGVGLARGYARRGDLTAERFTPNPFATRPGQRWYRTGDLVRWRVDGTLEFVGRLDAQVKVRGVRVEPGEVEAALRAHPAVAAAVVTAYRSGAGDLELAGYVVPAAGATVDPDELSGFLATRLPAAMVPASIIPLAELPSLPNGKVDRSALPAPDSRPRDDDPGHVAPRTPTERAVATVMGELTGVERVGVADDFFAMGGHSLLAIRLAHRLRRRFGLELTVATLFDGRTVERVAAAIDAGTTPDSGPQIVPVPRTGALPTSYGQQRLWFLDQLEPGSAEYLVPMVYHLTGTLDTAALHRAVEQVSARHEVLRTRYVADNGIPLQVVDPPGPVAFDVVDLAGAANAAPRARAIIEAASARPFDLTAERPLRVTVVHTAADEHLVAITLHHIAFDNWSLGIFLRELNEAYAAGLAGARWSTQPLAVQYADVAAWQRDRQADGTLGSQIEYWRTQLAGLVPVELTPDRPRQPGRDLRGDLLIVDVPQDTAVAARALGNRTGATLFMVLLAAFDVLLGRHTGRTDIAIGTPVAGRTRPESEDLIGFFVNNLVVRADLGGDPNSLDLIDRIRRTTLKAFAHQEVPFEHLVDALQPDRDLSRNPLFQIMFEVQHSTDASPAALAGCTAVGLGSGVAVAKFDLTLSVMEQPDGRLECWFEYATALFDRATVERLARQYLRLLSGMVADPHTRISELDLLSADERHTIVHRWPDPDADRLDRLDPPDERHLSVPELFARWAARTPDATAVVFGAEQLSFAELNVRVNALSHRLRAMGVGPEVVVGSCLERGFAPVVVLLAVLKAGGVYAPFDPEHPPERLRYMLADAGAHLVVTTGRFADRFAGHERPVLVVDDGDGAGDPPSDDPAPVTVPDNLAYIIYTSGSTGRPKGVMISHRSYAHHCRVIADYYGVRPGERVILLSALTFDVAMDQIGATLAAGATIVVSDPVFWTPSELPPKLEQYGVTIMEITPAYYREMLESGVDRLAGLKLMNVGSDVVTVADAQRWAATGLSGRFLCNYGPTEASVTCMLNPVSGDLANERSTATLHIGRAVAGTRVYVLDAGLRPLPVGVPGELCIGGVRLARGYHDRPELTAERFVPDPFGTEPGGRLYRSGDLVRHRPDGTVEFLGRLDTQVKIRGFRIELAEIEAALAKHPAVSAAAVVAKDVGPGDKRLVAYLESPHDTGPDLDELRAYLRESLPSYMIPSAWVTVAALPLSPSKKVDRAALPDPTPPQLDGARGYVAPRNPAEETIAGIWSDILGVDRIGVDDDFFALGGHSLLATRVLARLRAALAVEIPLRCLFDATTVAELAVVVTDLITAELDELTDAQLSELLSRDGAQ</sequence>
<dbReference type="FunFam" id="3.30.300.30:FF:000010">
    <property type="entry name" value="Enterobactin synthetase component F"/>
    <property type="match status" value="1"/>
</dbReference>
<dbReference type="Gene3D" id="3.30.559.30">
    <property type="entry name" value="Nonribosomal peptide synthetase, condensation domain"/>
    <property type="match status" value="2"/>
</dbReference>
<evidence type="ECO:0000259" key="5">
    <source>
        <dbReference type="PROSITE" id="PS50075"/>
    </source>
</evidence>
<comment type="cofactor">
    <cofactor evidence="1">
        <name>pantetheine 4'-phosphate</name>
        <dbReference type="ChEBI" id="CHEBI:47942"/>
    </cofactor>
</comment>
<dbReference type="SUPFAM" id="SSF52777">
    <property type="entry name" value="CoA-dependent acyltransferases"/>
    <property type="match status" value="4"/>
</dbReference>
<evidence type="ECO:0000313" key="7">
    <source>
        <dbReference type="Proteomes" id="UP000198797"/>
    </source>
</evidence>
<dbReference type="SMART" id="SM00823">
    <property type="entry name" value="PKS_PP"/>
    <property type="match status" value="2"/>
</dbReference>
<dbReference type="FunFam" id="3.40.50.980:FF:000001">
    <property type="entry name" value="Non-ribosomal peptide synthetase"/>
    <property type="match status" value="2"/>
</dbReference>
<keyword evidence="7" id="KW-1185">Reference proteome</keyword>
<dbReference type="GO" id="GO:0031177">
    <property type="term" value="F:phosphopantetheine binding"/>
    <property type="evidence" value="ECO:0007669"/>
    <property type="project" value="InterPro"/>
</dbReference>
<feature type="domain" description="Carrier" evidence="5">
    <location>
        <begin position="980"/>
        <end position="1055"/>
    </location>
</feature>
<proteinExistence type="predicted"/>
<dbReference type="EMBL" id="FMCU01000008">
    <property type="protein sequence ID" value="SCF29190.1"/>
    <property type="molecule type" value="Genomic_DNA"/>
</dbReference>
<dbReference type="GO" id="GO:0008610">
    <property type="term" value="P:lipid biosynthetic process"/>
    <property type="evidence" value="ECO:0007669"/>
    <property type="project" value="UniProtKB-ARBA"/>
</dbReference>
<dbReference type="InterPro" id="IPR001242">
    <property type="entry name" value="Condensation_dom"/>
</dbReference>
<dbReference type="STRING" id="121616.GA0070216_108254"/>
<dbReference type="CDD" id="cd05930">
    <property type="entry name" value="A_NRPS"/>
    <property type="match status" value="2"/>
</dbReference>
<dbReference type="Proteomes" id="UP000198797">
    <property type="component" value="Unassembled WGS sequence"/>
</dbReference>
<dbReference type="InterPro" id="IPR036736">
    <property type="entry name" value="ACP-like_sf"/>
</dbReference>
<dbReference type="InterPro" id="IPR025110">
    <property type="entry name" value="AMP-bd_C"/>
</dbReference>
<accession>A0A1C4Z8A1</accession>
<dbReference type="PANTHER" id="PTHR45527:SF1">
    <property type="entry name" value="FATTY ACID SYNTHASE"/>
    <property type="match status" value="1"/>
</dbReference>
<feature type="region of interest" description="Disordered" evidence="4">
    <location>
        <begin position="957"/>
        <end position="984"/>
    </location>
</feature>
<dbReference type="FunFam" id="1.10.1200.10:FF:000016">
    <property type="entry name" value="Non-ribosomal peptide synthase"/>
    <property type="match status" value="1"/>
</dbReference>
<dbReference type="GO" id="GO:0047527">
    <property type="term" value="F:2,3-dihydroxybenzoate-serine ligase activity"/>
    <property type="evidence" value="ECO:0007669"/>
    <property type="project" value="TreeGrafter"/>
</dbReference>
<dbReference type="GO" id="GO:0009239">
    <property type="term" value="P:enterobactin biosynthetic process"/>
    <property type="evidence" value="ECO:0007669"/>
    <property type="project" value="TreeGrafter"/>
</dbReference>
<dbReference type="Gene3D" id="3.30.559.10">
    <property type="entry name" value="Chloramphenicol acetyltransferase-like domain"/>
    <property type="match status" value="2"/>
</dbReference>
<dbReference type="PROSITE" id="PS00455">
    <property type="entry name" value="AMP_BINDING"/>
    <property type="match status" value="2"/>
</dbReference>
<gene>
    <name evidence="6" type="ORF">GA0070216_108254</name>
</gene>
<keyword evidence="3" id="KW-0597">Phosphoprotein</keyword>
<dbReference type="SUPFAM" id="SSF56801">
    <property type="entry name" value="Acetyl-CoA synthetase-like"/>
    <property type="match status" value="2"/>
</dbReference>
<dbReference type="FunFam" id="3.40.50.12780:FF:000012">
    <property type="entry name" value="Non-ribosomal peptide synthetase"/>
    <property type="match status" value="2"/>
</dbReference>
<dbReference type="InterPro" id="IPR029058">
    <property type="entry name" value="AB_hydrolase_fold"/>
</dbReference>
<dbReference type="InterPro" id="IPR020806">
    <property type="entry name" value="PKS_PP-bd"/>
</dbReference>
<dbReference type="CDD" id="cd19531">
    <property type="entry name" value="LCL_NRPS-like"/>
    <property type="match status" value="2"/>
</dbReference>
<keyword evidence="2" id="KW-0596">Phosphopantetheine</keyword>
<dbReference type="GO" id="GO:0009366">
    <property type="term" value="C:enterobactin synthetase complex"/>
    <property type="evidence" value="ECO:0007669"/>
    <property type="project" value="TreeGrafter"/>
</dbReference>
<evidence type="ECO:0000256" key="3">
    <source>
        <dbReference type="ARBA" id="ARBA00022553"/>
    </source>
</evidence>
<dbReference type="PROSITE" id="PS00012">
    <property type="entry name" value="PHOSPHOPANTETHEINE"/>
    <property type="match status" value="2"/>
</dbReference>
<dbReference type="Pfam" id="PF13193">
    <property type="entry name" value="AMP-binding_C"/>
    <property type="match status" value="2"/>
</dbReference>
<name>A0A1C4Z8A1_9ACTN</name>
<dbReference type="InterPro" id="IPR000873">
    <property type="entry name" value="AMP-dep_synth/lig_dom"/>
</dbReference>
<dbReference type="PROSITE" id="PS50075">
    <property type="entry name" value="CARRIER"/>
    <property type="match status" value="2"/>
</dbReference>
<dbReference type="InterPro" id="IPR045851">
    <property type="entry name" value="AMP-bd_C_sf"/>
</dbReference>
<dbReference type="Gene3D" id="3.30.300.30">
    <property type="match status" value="2"/>
</dbReference>
<dbReference type="PANTHER" id="PTHR45527">
    <property type="entry name" value="NONRIBOSOMAL PEPTIDE SYNTHETASE"/>
    <property type="match status" value="1"/>
</dbReference>
<evidence type="ECO:0000313" key="6">
    <source>
        <dbReference type="EMBL" id="SCF29190.1"/>
    </source>
</evidence>
<organism evidence="6 7">
    <name type="scientific">Micromonospora matsumotoense</name>
    <dbReference type="NCBI Taxonomy" id="121616"/>
    <lineage>
        <taxon>Bacteria</taxon>
        <taxon>Bacillati</taxon>
        <taxon>Actinomycetota</taxon>
        <taxon>Actinomycetes</taxon>
        <taxon>Micromonosporales</taxon>
        <taxon>Micromonosporaceae</taxon>
        <taxon>Micromonospora</taxon>
    </lineage>
</organism>
<dbReference type="InterPro" id="IPR020845">
    <property type="entry name" value="AMP-binding_CS"/>
</dbReference>
<dbReference type="Pfam" id="PF00668">
    <property type="entry name" value="Condensation"/>
    <property type="match status" value="2"/>
</dbReference>
<dbReference type="SUPFAM" id="SSF47336">
    <property type="entry name" value="ACP-like"/>
    <property type="match status" value="2"/>
</dbReference>
<reference evidence="7" key="1">
    <citation type="submission" date="2016-06" db="EMBL/GenBank/DDBJ databases">
        <authorList>
            <person name="Varghese N."/>
            <person name="Submissions Spin"/>
        </authorList>
    </citation>
    <scope>NUCLEOTIDE SEQUENCE [LARGE SCALE GENOMIC DNA]</scope>
    <source>
        <strain evidence="7">DSM 44100</strain>
    </source>
</reference>
<dbReference type="InterPro" id="IPR009081">
    <property type="entry name" value="PP-bd_ACP"/>
</dbReference>
<dbReference type="NCBIfam" id="TIGR01733">
    <property type="entry name" value="AA-adenyl-dom"/>
    <property type="match status" value="2"/>
</dbReference>
<dbReference type="Gene3D" id="3.40.50.980">
    <property type="match status" value="4"/>
</dbReference>
<dbReference type="Gene3D" id="2.30.38.10">
    <property type="entry name" value="Luciferase, Domain 3"/>
    <property type="match status" value="2"/>
</dbReference>
<dbReference type="InterPro" id="IPR006162">
    <property type="entry name" value="Ppantetheine_attach_site"/>
</dbReference>
<evidence type="ECO:0000256" key="1">
    <source>
        <dbReference type="ARBA" id="ARBA00001957"/>
    </source>
</evidence>
<dbReference type="GO" id="GO:0072330">
    <property type="term" value="P:monocarboxylic acid biosynthetic process"/>
    <property type="evidence" value="ECO:0007669"/>
    <property type="project" value="UniProtKB-ARBA"/>
</dbReference>
<dbReference type="OrthoDB" id="5476914at2"/>
<evidence type="ECO:0000256" key="4">
    <source>
        <dbReference type="SAM" id="MobiDB-lite"/>
    </source>
</evidence>
<dbReference type="FunFam" id="2.30.38.10:FF:000001">
    <property type="entry name" value="Non-ribosomal peptide synthetase PvdI"/>
    <property type="match status" value="1"/>
</dbReference>
<dbReference type="Pfam" id="PF00550">
    <property type="entry name" value="PP-binding"/>
    <property type="match status" value="2"/>
</dbReference>
<dbReference type="GO" id="GO:0005829">
    <property type="term" value="C:cytosol"/>
    <property type="evidence" value="ECO:0007669"/>
    <property type="project" value="TreeGrafter"/>
</dbReference>